<dbReference type="EMBL" id="CM007386">
    <property type="protein sequence ID" value="ONK66098.1"/>
    <property type="molecule type" value="Genomic_DNA"/>
</dbReference>
<gene>
    <name evidence="2" type="ORF">A4U43_C06F4130</name>
</gene>
<evidence type="ECO:0000313" key="2">
    <source>
        <dbReference type="EMBL" id="ONK66098.1"/>
    </source>
</evidence>
<dbReference type="Proteomes" id="UP000243459">
    <property type="component" value="Chromosome 6"/>
</dbReference>
<protein>
    <submittedName>
        <fullName evidence="2">Uncharacterized protein</fullName>
    </submittedName>
</protein>
<dbReference type="Gramene" id="ONK66098">
    <property type="protein sequence ID" value="ONK66098"/>
    <property type="gene ID" value="A4U43_C06F4130"/>
</dbReference>
<accession>A0A5P1EJF2</accession>
<evidence type="ECO:0000313" key="3">
    <source>
        <dbReference type="Proteomes" id="UP000243459"/>
    </source>
</evidence>
<keyword evidence="1" id="KW-0732">Signal</keyword>
<feature type="chain" id="PRO_5024417926" evidence="1">
    <location>
        <begin position="21"/>
        <end position="80"/>
    </location>
</feature>
<sequence>MKTCPILLAAWFLALEWVSTTIVHYKDTGYQYFTVGNEAIPGVNSKYITPAMEKSLRGSFSDKATSDMTGYHIAPSQFGA</sequence>
<name>A0A5P1EJF2_ASPOF</name>
<dbReference type="AlphaFoldDB" id="A0A5P1EJF2"/>
<evidence type="ECO:0000256" key="1">
    <source>
        <dbReference type="SAM" id="SignalP"/>
    </source>
</evidence>
<proteinExistence type="predicted"/>
<organism evidence="2 3">
    <name type="scientific">Asparagus officinalis</name>
    <name type="common">Garden asparagus</name>
    <dbReference type="NCBI Taxonomy" id="4686"/>
    <lineage>
        <taxon>Eukaryota</taxon>
        <taxon>Viridiplantae</taxon>
        <taxon>Streptophyta</taxon>
        <taxon>Embryophyta</taxon>
        <taxon>Tracheophyta</taxon>
        <taxon>Spermatophyta</taxon>
        <taxon>Magnoliopsida</taxon>
        <taxon>Liliopsida</taxon>
        <taxon>Asparagales</taxon>
        <taxon>Asparagaceae</taxon>
        <taxon>Asparagoideae</taxon>
        <taxon>Asparagus</taxon>
    </lineage>
</organism>
<reference evidence="3" key="1">
    <citation type="journal article" date="2017" name="Nat. Commun.">
        <title>The asparagus genome sheds light on the origin and evolution of a young Y chromosome.</title>
        <authorList>
            <person name="Harkess A."/>
            <person name="Zhou J."/>
            <person name="Xu C."/>
            <person name="Bowers J.E."/>
            <person name="Van der Hulst R."/>
            <person name="Ayyampalayam S."/>
            <person name="Mercati F."/>
            <person name="Riccardi P."/>
            <person name="McKain M.R."/>
            <person name="Kakrana A."/>
            <person name="Tang H."/>
            <person name="Ray J."/>
            <person name="Groenendijk J."/>
            <person name="Arikit S."/>
            <person name="Mathioni S.M."/>
            <person name="Nakano M."/>
            <person name="Shan H."/>
            <person name="Telgmann-Rauber A."/>
            <person name="Kanno A."/>
            <person name="Yue Z."/>
            <person name="Chen H."/>
            <person name="Li W."/>
            <person name="Chen Y."/>
            <person name="Xu X."/>
            <person name="Zhang Y."/>
            <person name="Luo S."/>
            <person name="Chen H."/>
            <person name="Gao J."/>
            <person name="Mao Z."/>
            <person name="Pires J.C."/>
            <person name="Luo M."/>
            <person name="Kudrna D."/>
            <person name="Wing R.A."/>
            <person name="Meyers B.C."/>
            <person name="Yi K."/>
            <person name="Kong H."/>
            <person name="Lavrijsen P."/>
            <person name="Sunseri F."/>
            <person name="Falavigna A."/>
            <person name="Ye Y."/>
            <person name="Leebens-Mack J.H."/>
            <person name="Chen G."/>
        </authorList>
    </citation>
    <scope>NUCLEOTIDE SEQUENCE [LARGE SCALE GENOMIC DNA]</scope>
    <source>
        <strain evidence="3">cv. DH0086</strain>
    </source>
</reference>
<keyword evidence="3" id="KW-1185">Reference proteome</keyword>
<feature type="signal peptide" evidence="1">
    <location>
        <begin position="1"/>
        <end position="20"/>
    </location>
</feature>